<feature type="transmembrane region" description="Helical" evidence="6">
    <location>
        <begin position="84"/>
        <end position="105"/>
    </location>
</feature>
<dbReference type="Proteomes" id="UP001597474">
    <property type="component" value="Unassembled WGS sequence"/>
</dbReference>
<evidence type="ECO:0000256" key="6">
    <source>
        <dbReference type="SAM" id="Phobius"/>
    </source>
</evidence>
<keyword evidence="4 6" id="KW-1133">Transmembrane helix</keyword>
<reference evidence="9" key="1">
    <citation type="journal article" date="2019" name="Int. J. Syst. Evol. Microbiol.">
        <title>The Global Catalogue of Microorganisms (GCM) 10K type strain sequencing project: providing services to taxonomists for standard genome sequencing and annotation.</title>
        <authorList>
            <consortium name="The Broad Institute Genomics Platform"/>
            <consortium name="The Broad Institute Genome Sequencing Center for Infectious Disease"/>
            <person name="Wu L."/>
            <person name="Ma J."/>
        </authorList>
    </citation>
    <scope>NUCLEOTIDE SEQUENCE [LARGE SCALE GENOMIC DNA]</scope>
    <source>
        <strain evidence="9">TISTR 2562</strain>
    </source>
</reference>
<keyword evidence="3 6" id="KW-0812">Transmembrane</keyword>
<sequence>MLFFSALVAGSFSLGALVANDISPIAFTALRFCLAALLVGAMAMAQGGMSRRSLASPWRHALLGGLFAIYFVLMFEGLKTAPPVSAAAVFTLVPLMVAGFAYLLLRQRLTARISAALAIGGAGALWVIFRADLSALLAFDIGRGELIYFIGCISHALYAPLVRRLNRGESPAMFGFGTFAAGAVLLLIYGWPMLWATDWSSLPPRVWVTLFYVTFFASAVTIVLLHFATLRLPSAKVMAYTYLTPSWVIVWEIMLGHGAPGVMVLGGVILTMFALLLLLRDDDPQVS</sequence>
<dbReference type="EMBL" id="JBHUMP010000001">
    <property type="protein sequence ID" value="MFD2738173.1"/>
    <property type="molecule type" value="Genomic_DNA"/>
</dbReference>
<accession>A0ABW5TYC8</accession>
<gene>
    <name evidence="8" type="ORF">ACFSUD_01175</name>
</gene>
<evidence type="ECO:0000256" key="2">
    <source>
        <dbReference type="ARBA" id="ARBA00007362"/>
    </source>
</evidence>
<comment type="similarity">
    <text evidence="2">Belongs to the EamA transporter family.</text>
</comment>
<dbReference type="InterPro" id="IPR037185">
    <property type="entry name" value="EmrE-like"/>
</dbReference>
<feature type="transmembrane region" description="Helical" evidence="6">
    <location>
        <begin position="174"/>
        <end position="194"/>
    </location>
</feature>
<evidence type="ECO:0000256" key="4">
    <source>
        <dbReference type="ARBA" id="ARBA00022989"/>
    </source>
</evidence>
<dbReference type="PANTHER" id="PTHR32322">
    <property type="entry name" value="INNER MEMBRANE TRANSPORTER"/>
    <property type="match status" value="1"/>
</dbReference>
<evidence type="ECO:0000259" key="7">
    <source>
        <dbReference type="Pfam" id="PF00892"/>
    </source>
</evidence>
<feature type="transmembrane region" description="Helical" evidence="6">
    <location>
        <begin position="117"/>
        <end position="139"/>
    </location>
</feature>
<protein>
    <submittedName>
        <fullName evidence="8">DMT family transporter</fullName>
    </submittedName>
</protein>
<comment type="subcellular location">
    <subcellularLocation>
        <location evidence="1">Membrane</location>
        <topology evidence="1">Multi-pass membrane protein</topology>
    </subcellularLocation>
</comment>
<feature type="transmembrane region" description="Helical" evidence="6">
    <location>
        <begin position="145"/>
        <end position="162"/>
    </location>
</feature>
<keyword evidence="5 6" id="KW-0472">Membrane</keyword>
<dbReference type="SUPFAM" id="SSF103481">
    <property type="entry name" value="Multidrug resistance efflux transporter EmrE"/>
    <property type="match status" value="2"/>
</dbReference>
<dbReference type="RefSeq" id="WP_386371084.1">
    <property type="nucleotide sequence ID" value="NZ_JBHUMP010000001.1"/>
</dbReference>
<evidence type="ECO:0000313" key="9">
    <source>
        <dbReference type="Proteomes" id="UP001597474"/>
    </source>
</evidence>
<feature type="transmembrane region" description="Helical" evidence="6">
    <location>
        <begin position="61"/>
        <end position="78"/>
    </location>
</feature>
<feature type="domain" description="EamA" evidence="7">
    <location>
        <begin position="5"/>
        <end position="128"/>
    </location>
</feature>
<name>A0ABW5TYC8_9RHOB</name>
<organism evidence="8 9">
    <name type="scientific">Sulfitobacter aestuarii</name>
    <dbReference type="NCBI Taxonomy" id="2161676"/>
    <lineage>
        <taxon>Bacteria</taxon>
        <taxon>Pseudomonadati</taxon>
        <taxon>Pseudomonadota</taxon>
        <taxon>Alphaproteobacteria</taxon>
        <taxon>Rhodobacterales</taxon>
        <taxon>Roseobacteraceae</taxon>
        <taxon>Sulfitobacter</taxon>
    </lineage>
</organism>
<feature type="domain" description="EamA" evidence="7">
    <location>
        <begin position="143"/>
        <end position="279"/>
    </location>
</feature>
<dbReference type="InterPro" id="IPR050638">
    <property type="entry name" value="AA-Vitamin_Transporters"/>
</dbReference>
<keyword evidence="9" id="KW-1185">Reference proteome</keyword>
<evidence type="ECO:0000256" key="5">
    <source>
        <dbReference type="ARBA" id="ARBA00023136"/>
    </source>
</evidence>
<feature type="transmembrane region" description="Helical" evidence="6">
    <location>
        <begin position="206"/>
        <end position="225"/>
    </location>
</feature>
<evidence type="ECO:0000256" key="3">
    <source>
        <dbReference type="ARBA" id="ARBA00022692"/>
    </source>
</evidence>
<proteinExistence type="inferred from homology"/>
<evidence type="ECO:0000256" key="1">
    <source>
        <dbReference type="ARBA" id="ARBA00004141"/>
    </source>
</evidence>
<dbReference type="PANTHER" id="PTHR32322:SF2">
    <property type="entry name" value="EAMA DOMAIN-CONTAINING PROTEIN"/>
    <property type="match status" value="1"/>
</dbReference>
<feature type="transmembrane region" description="Helical" evidence="6">
    <location>
        <begin position="29"/>
        <end position="49"/>
    </location>
</feature>
<dbReference type="InterPro" id="IPR000620">
    <property type="entry name" value="EamA_dom"/>
</dbReference>
<comment type="caution">
    <text evidence="8">The sequence shown here is derived from an EMBL/GenBank/DDBJ whole genome shotgun (WGS) entry which is preliminary data.</text>
</comment>
<evidence type="ECO:0000313" key="8">
    <source>
        <dbReference type="EMBL" id="MFD2738173.1"/>
    </source>
</evidence>
<dbReference type="Pfam" id="PF00892">
    <property type="entry name" value="EamA"/>
    <property type="match status" value="2"/>
</dbReference>